<proteinExistence type="inferred from homology"/>
<protein>
    <recommendedName>
        <fullName evidence="4">Carbamate kinase</fullName>
    </recommendedName>
</protein>
<name>H5X5G8_9PSEU</name>
<dbReference type="GO" id="GO:0008804">
    <property type="term" value="F:carbamate kinase activity"/>
    <property type="evidence" value="ECO:0007669"/>
    <property type="project" value="InterPro"/>
</dbReference>
<dbReference type="EMBL" id="CM001439">
    <property type="protein sequence ID" value="EHR50040.1"/>
    <property type="molecule type" value="Genomic_DNA"/>
</dbReference>
<dbReference type="GO" id="GO:0019546">
    <property type="term" value="P:L-arginine deiminase pathway"/>
    <property type="evidence" value="ECO:0007669"/>
    <property type="project" value="TreeGrafter"/>
</dbReference>
<dbReference type="CDD" id="cd04235">
    <property type="entry name" value="AAK_CK"/>
    <property type="match status" value="1"/>
</dbReference>
<evidence type="ECO:0000256" key="2">
    <source>
        <dbReference type="ARBA" id="ARBA00022679"/>
    </source>
</evidence>
<reference evidence="6 7" key="1">
    <citation type="journal article" date="2012" name="Stand. Genomic Sci.">
        <title>Genome sequence of the ocean sediment bacterium Saccharomonospora marina type strain (XMU15(T)).</title>
        <authorList>
            <person name="Klenk H.P."/>
            <person name="Lu M."/>
            <person name="Lucas S."/>
            <person name="Lapidus A."/>
            <person name="Copeland A."/>
            <person name="Pitluck S."/>
            <person name="Goodwin L.A."/>
            <person name="Han C."/>
            <person name="Tapia R."/>
            <person name="Brambilla E.M."/>
            <person name="Potter G."/>
            <person name="Land M."/>
            <person name="Ivanova N."/>
            <person name="Rohde M."/>
            <person name="Goker M."/>
            <person name="Detter J.C."/>
            <person name="Li W.J."/>
            <person name="Kyrpides N.C."/>
            <person name="Woyke T."/>
        </authorList>
    </citation>
    <scope>NUCLEOTIDE SEQUENCE [LARGE SCALE GENOMIC DNA]</scope>
    <source>
        <strain evidence="6 7">XMU15</strain>
    </source>
</reference>
<keyword evidence="2 4" id="KW-0808">Transferase</keyword>
<evidence type="ECO:0000259" key="5">
    <source>
        <dbReference type="Pfam" id="PF00696"/>
    </source>
</evidence>
<evidence type="ECO:0000313" key="6">
    <source>
        <dbReference type="EMBL" id="EHR50040.1"/>
    </source>
</evidence>
<accession>H5X5G8</accession>
<dbReference type="InterPro" id="IPR003964">
    <property type="entry name" value="Carb_kinase"/>
</dbReference>
<dbReference type="PIRSF" id="PIRSF000723">
    <property type="entry name" value="Carbamate_kin"/>
    <property type="match status" value="1"/>
</dbReference>
<evidence type="ECO:0000256" key="1">
    <source>
        <dbReference type="ARBA" id="ARBA00011066"/>
    </source>
</evidence>
<dbReference type="Proteomes" id="UP000004926">
    <property type="component" value="Chromosome"/>
</dbReference>
<dbReference type="PRINTS" id="PR01469">
    <property type="entry name" value="CARBMTKINASE"/>
</dbReference>
<evidence type="ECO:0000313" key="7">
    <source>
        <dbReference type="Proteomes" id="UP000004926"/>
    </source>
</evidence>
<keyword evidence="3 4" id="KW-0418">Kinase</keyword>
<dbReference type="PANTHER" id="PTHR30409">
    <property type="entry name" value="CARBAMATE KINASE"/>
    <property type="match status" value="1"/>
</dbReference>
<dbReference type="STRING" id="882083.SacmaDRAFT_1771"/>
<comment type="similarity">
    <text evidence="1 4">Belongs to the carbamate kinase family.</text>
</comment>
<sequence length="332" mass="34358">MIEGDGGPSVEAMRIVIALGGNAMTAADGQARPQDQRAAITEAAEPIADLVAAGHQLLLTHGNGPQVGNLLVKNELAADVVAPVPLDWCGAQTQATIGMLLLNALDRALSVRGLGARTAALVSRTLVDPDDEGMRTYSKPIGRYLPPAEVEKLKAHGQRFVEVPRRGWRRVVASPRPRQVLDLPAAEVLLEAGYVVVCSGGGGIPTMRAGDGSLHGVEAVIDKDLTAALLAEQLGADVLVIATDVEAVVAGWGTRAATSIGRVSSTRLREIAEEHAFAAGSMGPKVEAVIRFVERAGGSGIITSLHRLADALDGTVGTHVVPDETGTGARSA</sequence>
<dbReference type="NCBIfam" id="NF009007">
    <property type="entry name" value="PRK12352.1"/>
    <property type="match status" value="1"/>
</dbReference>
<dbReference type="InterPro" id="IPR001048">
    <property type="entry name" value="Asp/Glu/Uridylate_kinase"/>
</dbReference>
<dbReference type="Pfam" id="PF00696">
    <property type="entry name" value="AA_kinase"/>
    <property type="match status" value="1"/>
</dbReference>
<dbReference type="AlphaFoldDB" id="H5X5G8"/>
<dbReference type="eggNOG" id="COG0549">
    <property type="taxonomic scope" value="Bacteria"/>
</dbReference>
<evidence type="ECO:0000256" key="3">
    <source>
        <dbReference type="ARBA" id="ARBA00022777"/>
    </source>
</evidence>
<feature type="domain" description="Aspartate/glutamate/uridylate kinase" evidence="5">
    <location>
        <begin position="13"/>
        <end position="303"/>
    </location>
</feature>
<dbReference type="SUPFAM" id="SSF53633">
    <property type="entry name" value="Carbamate kinase-like"/>
    <property type="match status" value="1"/>
</dbReference>
<dbReference type="PANTHER" id="PTHR30409:SF1">
    <property type="entry name" value="CARBAMATE KINASE-RELATED"/>
    <property type="match status" value="1"/>
</dbReference>
<evidence type="ECO:0000256" key="4">
    <source>
        <dbReference type="PIRNR" id="PIRNR000723"/>
    </source>
</evidence>
<dbReference type="InterPro" id="IPR036393">
    <property type="entry name" value="AceGlu_kinase-like_sf"/>
</dbReference>
<dbReference type="HOGENOM" id="CLU_076278_0_0_11"/>
<dbReference type="Gene3D" id="3.40.1160.10">
    <property type="entry name" value="Acetylglutamate kinase-like"/>
    <property type="match status" value="1"/>
</dbReference>
<keyword evidence="7" id="KW-1185">Reference proteome</keyword>
<dbReference type="GO" id="GO:0005829">
    <property type="term" value="C:cytosol"/>
    <property type="evidence" value="ECO:0007669"/>
    <property type="project" value="TreeGrafter"/>
</dbReference>
<gene>
    <name evidence="6" type="ORF">SacmaDRAFT_1771</name>
</gene>
<organism evidence="6 7">
    <name type="scientific">Saccharomonospora marina XMU15</name>
    <dbReference type="NCBI Taxonomy" id="882083"/>
    <lineage>
        <taxon>Bacteria</taxon>
        <taxon>Bacillati</taxon>
        <taxon>Actinomycetota</taxon>
        <taxon>Actinomycetes</taxon>
        <taxon>Pseudonocardiales</taxon>
        <taxon>Pseudonocardiaceae</taxon>
        <taxon>Saccharomonospora</taxon>
    </lineage>
</organism>